<feature type="signal peptide" evidence="1">
    <location>
        <begin position="1"/>
        <end position="16"/>
    </location>
</feature>
<dbReference type="EMBL" id="VSRR010109090">
    <property type="protein sequence ID" value="MPC97229.1"/>
    <property type="molecule type" value="Genomic_DNA"/>
</dbReference>
<proteinExistence type="predicted"/>
<dbReference type="AlphaFoldDB" id="A0A5B7JQT8"/>
<gene>
    <name evidence="2" type="ORF">E2C01_092533</name>
</gene>
<evidence type="ECO:0000313" key="2">
    <source>
        <dbReference type="EMBL" id="MPC97229.1"/>
    </source>
</evidence>
<keyword evidence="1" id="KW-0732">Signal</keyword>
<evidence type="ECO:0000313" key="3">
    <source>
        <dbReference type="Proteomes" id="UP000324222"/>
    </source>
</evidence>
<dbReference type="Proteomes" id="UP000324222">
    <property type="component" value="Unassembled WGS sequence"/>
</dbReference>
<protein>
    <submittedName>
        <fullName evidence="2">Uncharacterized protein</fullName>
    </submittedName>
</protein>
<evidence type="ECO:0000256" key="1">
    <source>
        <dbReference type="SAM" id="SignalP"/>
    </source>
</evidence>
<sequence>MVWFVVVVGPLGFGCGWLGSEWYHTNNGAQGFGGSRVSIKDGSWGGSLGGCRVRVRTEEGPLGVQGGSKPCHSAALAAALPGSEPLFRGGAVARTTKQTMVLPDTPISFMKATAFPAMGTPIAGNVAMAKQETVGAAHD</sequence>
<name>A0A5B7JQT8_PORTR</name>
<keyword evidence="3" id="KW-1185">Reference proteome</keyword>
<organism evidence="2 3">
    <name type="scientific">Portunus trituberculatus</name>
    <name type="common">Swimming crab</name>
    <name type="synonym">Neptunus trituberculatus</name>
    <dbReference type="NCBI Taxonomy" id="210409"/>
    <lineage>
        <taxon>Eukaryota</taxon>
        <taxon>Metazoa</taxon>
        <taxon>Ecdysozoa</taxon>
        <taxon>Arthropoda</taxon>
        <taxon>Crustacea</taxon>
        <taxon>Multicrustacea</taxon>
        <taxon>Malacostraca</taxon>
        <taxon>Eumalacostraca</taxon>
        <taxon>Eucarida</taxon>
        <taxon>Decapoda</taxon>
        <taxon>Pleocyemata</taxon>
        <taxon>Brachyura</taxon>
        <taxon>Eubrachyura</taxon>
        <taxon>Portunoidea</taxon>
        <taxon>Portunidae</taxon>
        <taxon>Portuninae</taxon>
        <taxon>Portunus</taxon>
    </lineage>
</organism>
<feature type="chain" id="PRO_5022856843" evidence="1">
    <location>
        <begin position="17"/>
        <end position="139"/>
    </location>
</feature>
<reference evidence="2 3" key="1">
    <citation type="submission" date="2019-05" db="EMBL/GenBank/DDBJ databases">
        <title>Another draft genome of Portunus trituberculatus and its Hox gene families provides insights of decapod evolution.</title>
        <authorList>
            <person name="Jeong J.-H."/>
            <person name="Song I."/>
            <person name="Kim S."/>
            <person name="Choi T."/>
            <person name="Kim D."/>
            <person name="Ryu S."/>
            <person name="Kim W."/>
        </authorList>
    </citation>
    <scope>NUCLEOTIDE SEQUENCE [LARGE SCALE GENOMIC DNA]</scope>
    <source>
        <tissue evidence="2">Muscle</tissue>
    </source>
</reference>
<comment type="caution">
    <text evidence="2">The sequence shown here is derived from an EMBL/GenBank/DDBJ whole genome shotgun (WGS) entry which is preliminary data.</text>
</comment>
<accession>A0A5B7JQT8</accession>